<dbReference type="PANTHER" id="PTHR43078:SF6">
    <property type="entry name" value="UDP-GLUCURONIC ACID DECARBOXYLASE 1"/>
    <property type="match status" value="1"/>
</dbReference>
<evidence type="ECO:0000256" key="2">
    <source>
        <dbReference type="ARBA" id="ARBA00004323"/>
    </source>
</evidence>
<dbReference type="Proteomes" id="UP000610966">
    <property type="component" value="Unassembled WGS sequence"/>
</dbReference>
<reference evidence="14" key="1">
    <citation type="submission" date="2021-01" db="EMBL/GenBank/DDBJ databases">
        <title>Whole genome shotgun sequence of Sphaerimonospora thailandensis NBRC 107569.</title>
        <authorList>
            <person name="Komaki H."/>
            <person name="Tamura T."/>
        </authorList>
    </citation>
    <scope>NUCLEOTIDE SEQUENCE</scope>
    <source>
        <strain evidence="14">NBRC 107569</strain>
    </source>
</reference>
<comment type="caution">
    <text evidence="14">The sequence shown here is derived from an EMBL/GenBank/DDBJ whole genome shotgun (WGS) entry which is preliminary data.</text>
</comment>
<dbReference type="InterPro" id="IPR036291">
    <property type="entry name" value="NAD(P)-bd_dom_sf"/>
</dbReference>
<feature type="domain" description="NAD-dependent epimerase/dehydratase" evidence="13">
    <location>
        <begin position="1"/>
        <end position="228"/>
    </location>
</feature>
<dbReference type="Gene3D" id="3.40.50.720">
    <property type="entry name" value="NAD(P)-binding Rossmann-like Domain"/>
    <property type="match status" value="1"/>
</dbReference>
<keyword evidence="10" id="KW-0325">Glycoprotein</keyword>
<dbReference type="GO" id="GO:0070403">
    <property type="term" value="F:NAD+ binding"/>
    <property type="evidence" value="ECO:0007669"/>
    <property type="project" value="InterPro"/>
</dbReference>
<dbReference type="GO" id="GO:0048040">
    <property type="term" value="F:UDP-glucuronate decarboxylase activity"/>
    <property type="evidence" value="ECO:0007669"/>
    <property type="project" value="TreeGrafter"/>
</dbReference>
<gene>
    <name evidence="14" type="primary">rfbB_2</name>
    <name evidence="14" type="ORF">Mth01_10360</name>
</gene>
<evidence type="ECO:0000259" key="13">
    <source>
        <dbReference type="Pfam" id="PF01370"/>
    </source>
</evidence>
<keyword evidence="4" id="KW-0210">Decarboxylase</keyword>
<keyword evidence="3" id="KW-0812">Transmembrane</keyword>
<dbReference type="GO" id="GO:0005737">
    <property type="term" value="C:cytoplasm"/>
    <property type="evidence" value="ECO:0007669"/>
    <property type="project" value="TreeGrafter"/>
</dbReference>
<evidence type="ECO:0000256" key="4">
    <source>
        <dbReference type="ARBA" id="ARBA00022793"/>
    </source>
</evidence>
<sequence>MTGGSGFVGSHLCEALLARDTEVVCVDNFLTSSPDTLTRQLGADGFALLKHDVCAAFDVPGEVDLVLHLASPASPADYLKLPLQTLRAGSAGTLNALELARRKGARFVLASTSEVYGNPLVHPQPETYWGNVRPTGPRSVYDEAKRFAEATTAAYRREFGTDTAIVRIFNTYGPRMRPHDGRVVPTFIRQALSGEPLTVAGDGSHTRSLCYVSDTVDGLLAAAESTLAGPVNLGCPEELTVRAIAELVGQLCGSDLPLTFTPLPADDPARRCPDISLIRQATGWQPRVPLRDGLTATIAWFTGQLATPIPAVR</sequence>
<proteinExistence type="predicted"/>
<evidence type="ECO:0000313" key="14">
    <source>
        <dbReference type="EMBL" id="GIH68783.1"/>
    </source>
</evidence>
<evidence type="ECO:0000313" key="15">
    <source>
        <dbReference type="Proteomes" id="UP000610966"/>
    </source>
</evidence>
<evidence type="ECO:0000256" key="3">
    <source>
        <dbReference type="ARBA" id="ARBA00022692"/>
    </source>
</evidence>
<dbReference type="InterPro" id="IPR001509">
    <property type="entry name" value="Epimerase_deHydtase"/>
</dbReference>
<evidence type="ECO:0000256" key="12">
    <source>
        <dbReference type="ARBA" id="ARBA00037859"/>
    </source>
</evidence>
<dbReference type="PANTHER" id="PTHR43078">
    <property type="entry name" value="UDP-GLUCURONIC ACID DECARBOXYLASE-RELATED"/>
    <property type="match status" value="1"/>
</dbReference>
<name>A0A8J3R5B1_9ACTN</name>
<keyword evidence="7" id="KW-0520">NAD</keyword>
<dbReference type="AlphaFoldDB" id="A0A8J3R5B1"/>
<dbReference type="SUPFAM" id="SSF51735">
    <property type="entry name" value="NAD(P)-binding Rossmann-fold domains"/>
    <property type="match status" value="1"/>
</dbReference>
<evidence type="ECO:0000256" key="10">
    <source>
        <dbReference type="ARBA" id="ARBA00023180"/>
    </source>
</evidence>
<evidence type="ECO:0000256" key="9">
    <source>
        <dbReference type="ARBA" id="ARBA00023136"/>
    </source>
</evidence>
<dbReference type="FunFam" id="3.40.50.720:FF:000065">
    <property type="entry name" value="UDP-glucuronic acid decarboxylase 1"/>
    <property type="match status" value="1"/>
</dbReference>
<evidence type="ECO:0000256" key="11">
    <source>
        <dbReference type="ARBA" id="ARBA00023239"/>
    </source>
</evidence>
<evidence type="ECO:0000256" key="7">
    <source>
        <dbReference type="ARBA" id="ARBA00023027"/>
    </source>
</evidence>
<keyword evidence="8" id="KW-0333">Golgi apparatus</keyword>
<dbReference type="Pfam" id="PF01370">
    <property type="entry name" value="Epimerase"/>
    <property type="match status" value="1"/>
</dbReference>
<keyword evidence="9" id="KW-0472">Membrane</keyword>
<evidence type="ECO:0000256" key="6">
    <source>
        <dbReference type="ARBA" id="ARBA00022989"/>
    </source>
</evidence>
<comment type="cofactor">
    <cofactor evidence="1">
        <name>NAD(+)</name>
        <dbReference type="ChEBI" id="CHEBI:57540"/>
    </cofactor>
</comment>
<keyword evidence="15" id="KW-1185">Reference proteome</keyword>
<evidence type="ECO:0000256" key="5">
    <source>
        <dbReference type="ARBA" id="ARBA00022968"/>
    </source>
</evidence>
<dbReference type="InterPro" id="IPR044516">
    <property type="entry name" value="UXS-like"/>
</dbReference>
<dbReference type="GO" id="GO:0042732">
    <property type="term" value="P:D-xylose metabolic process"/>
    <property type="evidence" value="ECO:0007669"/>
    <property type="project" value="InterPro"/>
</dbReference>
<protein>
    <submittedName>
        <fullName evidence="14">dTDP-glucose 4,6-dehydratase</fullName>
    </submittedName>
</protein>
<keyword evidence="6" id="KW-1133">Transmembrane helix</keyword>
<keyword evidence="11" id="KW-0456">Lyase</keyword>
<comment type="subcellular location">
    <subcellularLocation>
        <location evidence="2">Golgi apparatus membrane</location>
        <topology evidence="2">Single-pass type II membrane protein</topology>
    </subcellularLocation>
    <subcellularLocation>
        <location evidence="12">Golgi apparatus</location>
        <location evidence="12">Golgi stack membrane</location>
    </subcellularLocation>
</comment>
<accession>A0A8J3R5B1</accession>
<evidence type="ECO:0000256" key="1">
    <source>
        <dbReference type="ARBA" id="ARBA00001911"/>
    </source>
</evidence>
<organism evidence="14 15">
    <name type="scientific">Sphaerimonospora thailandensis</name>
    <dbReference type="NCBI Taxonomy" id="795644"/>
    <lineage>
        <taxon>Bacteria</taxon>
        <taxon>Bacillati</taxon>
        <taxon>Actinomycetota</taxon>
        <taxon>Actinomycetes</taxon>
        <taxon>Streptosporangiales</taxon>
        <taxon>Streptosporangiaceae</taxon>
        <taxon>Sphaerimonospora</taxon>
    </lineage>
</organism>
<evidence type="ECO:0000256" key="8">
    <source>
        <dbReference type="ARBA" id="ARBA00023034"/>
    </source>
</evidence>
<keyword evidence="5" id="KW-0735">Signal-anchor</keyword>
<dbReference type="EMBL" id="BOOG01000010">
    <property type="protein sequence ID" value="GIH68783.1"/>
    <property type="molecule type" value="Genomic_DNA"/>
</dbReference>